<comment type="caution">
    <text evidence="2">The sequence shown here is derived from an EMBL/GenBank/DDBJ whole genome shotgun (WGS) entry which is preliminary data.</text>
</comment>
<proteinExistence type="predicted"/>
<evidence type="ECO:0000313" key="3">
    <source>
        <dbReference type="Proteomes" id="UP000298327"/>
    </source>
</evidence>
<feature type="region of interest" description="Disordered" evidence="1">
    <location>
        <begin position="1"/>
        <end position="162"/>
    </location>
</feature>
<dbReference type="Proteomes" id="UP000298327">
    <property type="component" value="Unassembled WGS sequence"/>
</dbReference>
<feature type="compositionally biased region" description="Basic residues" evidence="1">
    <location>
        <begin position="421"/>
        <end position="443"/>
    </location>
</feature>
<dbReference type="AlphaFoldDB" id="A0A4Y9ZDK0"/>
<evidence type="ECO:0000313" key="2">
    <source>
        <dbReference type="EMBL" id="TFY71838.1"/>
    </source>
</evidence>
<reference evidence="2 3" key="1">
    <citation type="submission" date="2019-02" db="EMBL/GenBank/DDBJ databases">
        <title>Genome sequencing of the rare red list fungi Dentipellis fragilis.</title>
        <authorList>
            <person name="Buettner E."/>
            <person name="Kellner H."/>
        </authorList>
    </citation>
    <scope>NUCLEOTIDE SEQUENCE [LARGE SCALE GENOMIC DNA]</scope>
    <source>
        <strain evidence="2 3">DSM 105465</strain>
    </source>
</reference>
<feature type="compositionally biased region" description="Low complexity" evidence="1">
    <location>
        <begin position="478"/>
        <end position="489"/>
    </location>
</feature>
<accession>A0A4Y9ZDK0</accession>
<dbReference type="OrthoDB" id="354769at2759"/>
<gene>
    <name evidence="2" type="ORF">EVG20_g1164</name>
</gene>
<keyword evidence="3" id="KW-1185">Reference proteome</keyword>
<sequence length="505" mass="54956">EAAAQTRGRVVSGESVPPPSAWGSGLSASLASSPSTARRFSTPLSPSDLVSLAHSADGGDDAASFIDLSEEENDDGPTHSPEVRAAAVEGEHPALESPALHSSSMPNDDSAEEDRRRKHSTLPAAAPSSAVEPFPTSAGPADDTSPRSWRIRRRRSSSAAEMKSRWLDHIDRVKDDLDEREKAINVRRAVKMEKVFGVQPPQTLYHTRPPPPQLLPTGRTPSMSPPALSPMTFRRVSPTVADRPLSSPTLSISPTSRNINQSAYINKRAHYNAGRHSPTESTHHLLDPNDDDYFHAHHHSSSTSDISTLPGDRSSTVYMHFRHSLNSLSDILDRDDKESLAELHRYLTGGQPENPFEPAPVNEALLEHDPDAQSLRAERRRSLPARASVALARVAIYTCLARARNGLLPGPPPSRGQAHQLFRRRLSRPRRRCPREHRERRRGGAPPRKPPARGSAGSAPEAAQDQDEAHGPPVRVRASAGGTAAAAASCDRDRIHVSTYDDDPN</sequence>
<feature type="non-terminal residue" evidence="2">
    <location>
        <position position="1"/>
    </location>
</feature>
<protein>
    <submittedName>
        <fullName evidence="2">Uncharacterized protein</fullName>
    </submittedName>
</protein>
<feature type="compositionally biased region" description="Low complexity" evidence="1">
    <location>
        <begin position="21"/>
        <end position="37"/>
    </location>
</feature>
<evidence type="ECO:0000256" key="1">
    <source>
        <dbReference type="SAM" id="MobiDB-lite"/>
    </source>
</evidence>
<organism evidence="2 3">
    <name type="scientific">Dentipellis fragilis</name>
    <dbReference type="NCBI Taxonomy" id="205917"/>
    <lineage>
        <taxon>Eukaryota</taxon>
        <taxon>Fungi</taxon>
        <taxon>Dikarya</taxon>
        <taxon>Basidiomycota</taxon>
        <taxon>Agaricomycotina</taxon>
        <taxon>Agaricomycetes</taxon>
        <taxon>Russulales</taxon>
        <taxon>Hericiaceae</taxon>
        <taxon>Dentipellis</taxon>
    </lineage>
</organism>
<feature type="region of interest" description="Disordered" evidence="1">
    <location>
        <begin position="406"/>
        <end position="505"/>
    </location>
</feature>
<dbReference type="EMBL" id="SEOQ01000035">
    <property type="protein sequence ID" value="TFY71838.1"/>
    <property type="molecule type" value="Genomic_DNA"/>
</dbReference>
<name>A0A4Y9ZDK0_9AGAM</name>